<dbReference type="InterPro" id="IPR050535">
    <property type="entry name" value="DNA_Repair-Maintenance_Comp"/>
</dbReference>
<dbReference type="Proteomes" id="UP000298642">
    <property type="component" value="Chromosome"/>
</dbReference>
<keyword evidence="4" id="KW-1185">Reference proteome</keyword>
<evidence type="ECO:0000313" key="4">
    <source>
        <dbReference type="Proteomes" id="UP000298642"/>
    </source>
</evidence>
<dbReference type="SUPFAM" id="SSF56300">
    <property type="entry name" value="Metallo-dependent phosphatases"/>
    <property type="match status" value="1"/>
</dbReference>
<evidence type="ECO:0000313" key="3">
    <source>
        <dbReference type="EMBL" id="QCI60059.1"/>
    </source>
</evidence>
<proteinExistence type="predicted"/>
<dbReference type="RefSeq" id="WP_136891485.1">
    <property type="nucleotide sequence ID" value="NZ_CP034413.3"/>
</dbReference>
<dbReference type="CDD" id="cd00840">
    <property type="entry name" value="MPP_Mre11_N"/>
    <property type="match status" value="1"/>
</dbReference>
<dbReference type="InterPro" id="IPR029052">
    <property type="entry name" value="Metallo-depent_PP-like"/>
</dbReference>
<dbReference type="PANTHER" id="PTHR30337:SF7">
    <property type="entry name" value="PHOSPHOESTERASE"/>
    <property type="match status" value="1"/>
</dbReference>
<dbReference type="InterPro" id="IPR004843">
    <property type="entry name" value="Calcineurin-like_PHP"/>
</dbReference>
<dbReference type="PANTHER" id="PTHR30337">
    <property type="entry name" value="COMPONENT OF ATP-DEPENDENT DSDNA EXONUCLEASE"/>
    <property type="match status" value="1"/>
</dbReference>
<feature type="domain" description="Calcineurin-like phosphoesterase" evidence="2">
    <location>
        <begin position="2"/>
        <end position="191"/>
    </location>
</feature>
<keyword evidence="3" id="KW-0540">Nuclease</keyword>
<evidence type="ECO:0000256" key="1">
    <source>
        <dbReference type="ARBA" id="ARBA00022801"/>
    </source>
</evidence>
<dbReference type="AlphaFoldDB" id="A0A4D7ALU8"/>
<dbReference type="KEGG" id="obj:EIO64_13225"/>
<keyword evidence="1" id="KW-0378">Hydrolase</keyword>
<evidence type="ECO:0000259" key="2">
    <source>
        <dbReference type="Pfam" id="PF00149"/>
    </source>
</evidence>
<dbReference type="Gene3D" id="3.60.21.10">
    <property type="match status" value="1"/>
</dbReference>
<reference evidence="4" key="1">
    <citation type="submission" date="2018-12" db="EMBL/GenBank/DDBJ databases">
        <title>Dusodibacter welbiota gen. nov., sp. nov., isolated from human faeces and emended description of the Oscillibacter genus.</title>
        <authorList>
            <person name="Le Roy T."/>
            <person name="Van der Smissen P."/>
            <person name="Delzenne N."/>
            <person name="Muccioli G."/>
            <person name="Collet J.F."/>
            <person name="Cani P.D."/>
        </authorList>
    </citation>
    <scope>NUCLEOTIDE SEQUENCE [LARGE SCALE GENOMIC DNA]</scope>
    <source>
        <strain evidence="4">J115</strain>
    </source>
</reference>
<accession>A0A4D7ALU8</accession>
<dbReference type="Pfam" id="PF00149">
    <property type="entry name" value="Metallophos"/>
    <property type="match status" value="1"/>
</dbReference>
<dbReference type="GO" id="GO:0004527">
    <property type="term" value="F:exonuclease activity"/>
    <property type="evidence" value="ECO:0007669"/>
    <property type="project" value="UniProtKB-KW"/>
</dbReference>
<name>A0A4D7ALU8_9FIRM</name>
<protein>
    <submittedName>
        <fullName evidence="3">DNA repair exonuclease</fullName>
    </submittedName>
</protein>
<keyword evidence="3" id="KW-0269">Exonuclease</keyword>
<dbReference type="EMBL" id="CP034413">
    <property type="protein sequence ID" value="QCI60059.1"/>
    <property type="molecule type" value="Genomic_DNA"/>
</dbReference>
<organism evidence="3 4">
    <name type="scientific">Dysosmobacter welbionis</name>
    <dbReference type="NCBI Taxonomy" id="2093857"/>
    <lineage>
        <taxon>Bacteria</taxon>
        <taxon>Bacillati</taxon>
        <taxon>Bacillota</taxon>
        <taxon>Clostridia</taxon>
        <taxon>Eubacteriales</taxon>
        <taxon>Oscillospiraceae</taxon>
        <taxon>Dysosmobacter</taxon>
    </lineage>
</organism>
<gene>
    <name evidence="3" type="ORF">EIO64_13225</name>
</gene>
<sequence>MIRFLHGADFHLDSAFGALPPGQAAARRRESRELALRLADYVKEHGIDLVLLAGDLFDSASPFRETGEQLAAALGQMRARVFISPGNHDWYGPGSPWETVDWPENVYVFKENRLTAVEVPERNLVIHGAAFSGPEQPESLLAGFTAPADGKCHIGLLHGELDGAEARYGPIRREEAAASGLCYLALGHVHKRTAPLTLGRTVCAWPGCPEGRGFDELGEKGFYEGTISDGGEVSLTFVPFARHRYEVLEVDVTGKEPRAAVEAALPPETAGDLYRILLTGETGEGGAGAAAIQEALADRFYALEVRDRTRMAEDLWRRAEEDSLRGLFLRELRQRRKQAETEAERAEIDLAARFGLAALDHRDLG</sequence>
<dbReference type="InterPro" id="IPR041796">
    <property type="entry name" value="Mre11_N"/>
</dbReference>